<dbReference type="PROSITE" id="PS50216">
    <property type="entry name" value="DHHC"/>
    <property type="match status" value="1"/>
</dbReference>
<comment type="caution">
    <text evidence="10">The sequence shown here is derived from an EMBL/GenBank/DDBJ whole genome shotgun (WGS) entry which is preliminary data.</text>
</comment>
<comment type="similarity">
    <text evidence="2 8">Belongs to the DHHC palmitoyltransferase family.</text>
</comment>
<protein>
    <recommendedName>
        <fullName evidence="8">S-acyltransferase</fullName>
        <ecNumber evidence="8">2.3.1.225</ecNumber>
    </recommendedName>
    <alternativeName>
        <fullName evidence="8">Palmitoyltransferase</fullName>
    </alternativeName>
</protein>
<gene>
    <name evidence="10" type="ORF">DUNSADRAFT_8813</name>
</gene>
<comment type="catalytic activity">
    <reaction evidence="8">
        <text>L-cysteinyl-[protein] + hexadecanoyl-CoA = S-hexadecanoyl-L-cysteinyl-[protein] + CoA</text>
        <dbReference type="Rhea" id="RHEA:36683"/>
        <dbReference type="Rhea" id="RHEA-COMP:10131"/>
        <dbReference type="Rhea" id="RHEA-COMP:11032"/>
        <dbReference type="ChEBI" id="CHEBI:29950"/>
        <dbReference type="ChEBI" id="CHEBI:57287"/>
        <dbReference type="ChEBI" id="CHEBI:57379"/>
        <dbReference type="ChEBI" id="CHEBI:74151"/>
        <dbReference type="EC" id="2.3.1.225"/>
    </reaction>
</comment>
<proteinExistence type="inferred from homology"/>
<feature type="transmembrane region" description="Helical" evidence="8">
    <location>
        <begin position="125"/>
        <end position="146"/>
    </location>
</feature>
<evidence type="ECO:0000256" key="5">
    <source>
        <dbReference type="ARBA" id="ARBA00022989"/>
    </source>
</evidence>
<evidence type="ECO:0000256" key="4">
    <source>
        <dbReference type="ARBA" id="ARBA00022692"/>
    </source>
</evidence>
<dbReference type="Proteomes" id="UP000815325">
    <property type="component" value="Unassembled WGS sequence"/>
</dbReference>
<evidence type="ECO:0000259" key="9">
    <source>
        <dbReference type="Pfam" id="PF01529"/>
    </source>
</evidence>
<name>A0ABQ7GIS7_DUNSA</name>
<dbReference type="Pfam" id="PF01529">
    <property type="entry name" value="DHHC"/>
    <property type="match status" value="1"/>
</dbReference>
<keyword evidence="6 8" id="KW-0472">Membrane</keyword>
<evidence type="ECO:0000256" key="7">
    <source>
        <dbReference type="ARBA" id="ARBA00023315"/>
    </source>
</evidence>
<dbReference type="EC" id="2.3.1.225" evidence="8"/>
<dbReference type="EMBL" id="MU069753">
    <property type="protein sequence ID" value="KAF5834488.1"/>
    <property type="molecule type" value="Genomic_DNA"/>
</dbReference>
<evidence type="ECO:0000256" key="6">
    <source>
        <dbReference type="ARBA" id="ARBA00023136"/>
    </source>
</evidence>
<comment type="subcellular location">
    <subcellularLocation>
        <location evidence="1">Membrane</location>
        <topology evidence="1">Multi-pass membrane protein</topology>
    </subcellularLocation>
</comment>
<dbReference type="InterPro" id="IPR039859">
    <property type="entry name" value="PFA4/ZDH16/20/ERF2-like"/>
</dbReference>
<evidence type="ECO:0000256" key="2">
    <source>
        <dbReference type="ARBA" id="ARBA00008574"/>
    </source>
</evidence>
<organism evidence="10 11">
    <name type="scientific">Dunaliella salina</name>
    <name type="common">Green alga</name>
    <name type="synonym">Protococcus salinus</name>
    <dbReference type="NCBI Taxonomy" id="3046"/>
    <lineage>
        <taxon>Eukaryota</taxon>
        <taxon>Viridiplantae</taxon>
        <taxon>Chlorophyta</taxon>
        <taxon>core chlorophytes</taxon>
        <taxon>Chlorophyceae</taxon>
        <taxon>CS clade</taxon>
        <taxon>Chlamydomonadales</taxon>
        <taxon>Dunaliellaceae</taxon>
        <taxon>Dunaliella</taxon>
    </lineage>
</organism>
<dbReference type="PANTHER" id="PTHR12246">
    <property type="entry name" value="PALMITOYLTRANSFERASE ZDHHC16"/>
    <property type="match status" value="1"/>
</dbReference>
<keyword evidence="7 8" id="KW-0012">Acyltransferase</keyword>
<evidence type="ECO:0000313" key="10">
    <source>
        <dbReference type="EMBL" id="KAF5834488.1"/>
    </source>
</evidence>
<evidence type="ECO:0000313" key="11">
    <source>
        <dbReference type="Proteomes" id="UP000815325"/>
    </source>
</evidence>
<evidence type="ECO:0000256" key="3">
    <source>
        <dbReference type="ARBA" id="ARBA00022679"/>
    </source>
</evidence>
<keyword evidence="4 8" id="KW-0812">Transmembrane</keyword>
<reference evidence="10" key="1">
    <citation type="submission" date="2017-08" db="EMBL/GenBank/DDBJ databases">
        <authorList>
            <person name="Polle J.E."/>
            <person name="Barry K."/>
            <person name="Cushman J."/>
            <person name="Schmutz J."/>
            <person name="Tran D."/>
            <person name="Hathwaick L.T."/>
            <person name="Yim W.C."/>
            <person name="Jenkins J."/>
            <person name="Mckie-Krisberg Z.M."/>
            <person name="Prochnik S."/>
            <person name="Lindquist E."/>
            <person name="Dockter R.B."/>
            <person name="Adam C."/>
            <person name="Molina H."/>
            <person name="Bunkerborg J."/>
            <person name="Jin E."/>
            <person name="Buchheim M."/>
            <person name="Magnuson J."/>
        </authorList>
    </citation>
    <scope>NUCLEOTIDE SEQUENCE</scope>
    <source>
        <strain evidence="10">CCAP 19/18</strain>
    </source>
</reference>
<keyword evidence="5 8" id="KW-1133">Transmembrane helix</keyword>
<sequence length="395" mass="42467">MTNAEQEAPASPPVQPVQPPIQACWACHTNVQVPLCGESQRKATAFKCGWCGAVTETFAAQQERLAARRKRRSMAVRAWRVVRAFQWATVLVVLGLIASIVLLGAVFVIPALFSSSPVAFALDHAATMVLSAMVIFNYVASILCSAGTVDECFELSPGHEGTIPQGAYNNHCLCLECQNHKPPGVHHCSTCRRCIVDMDHHCPFIGNCVGAGPDVCISGIRKAWNFSGLVAKSWEIAWAERDPILFAGLVFSHCPTYFLATLYVAIISTLILITVGILFVCLVRHLLSNASAVRVPKPTATAAQSQPISAQSLLAQSQSSTIRYRSSAGHLAAGIHADAAAETEEAGASYFTVVMDDLTLALGGRGLQAWLFPCWGPWHASPRLPPKPGATKKQR</sequence>
<feature type="domain" description="Palmitoyltransferase DHHC" evidence="9">
    <location>
        <begin position="169"/>
        <end position="211"/>
    </location>
</feature>
<keyword evidence="3 8" id="KW-0808">Transferase</keyword>
<feature type="transmembrane region" description="Helical" evidence="8">
    <location>
        <begin position="87"/>
        <end position="113"/>
    </location>
</feature>
<evidence type="ECO:0000256" key="8">
    <source>
        <dbReference type="RuleBase" id="RU079119"/>
    </source>
</evidence>
<accession>A0ABQ7GIS7</accession>
<evidence type="ECO:0000256" key="1">
    <source>
        <dbReference type="ARBA" id="ARBA00004141"/>
    </source>
</evidence>
<keyword evidence="11" id="KW-1185">Reference proteome</keyword>
<comment type="domain">
    <text evidence="8">The DHHC domain is required for palmitoyltransferase activity.</text>
</comment>
<feature type="transmembrane region" description="Helical" evidence="8">
    <location>
        <begin position="266"/>
        <end position="287"/>
    </location>
</feature>
<dbReference type="InterPro" id="IPR001594">
    <property type="entry name" value="Palmitoyltrfase_DHHC"/>
</dbReference>